<dbReference type="PATRIC" id="fig|1619006.3.peg.650"/>
<comment type="caution">
    <text evidence="2">The sequence shown here is derived from an EMBL/GenBank/DDBJ whole genome shotgun (WGS) entry which is preliminary data.</text>
</comment>
<dbReference type="GO" id="GO:0006203">
    <property type="term" value="P:dGTP catabolic process"/>
    <property type="evidence" value="ECO:0007669"/>
    <property type="project" value="TreeGrafter"/>
</dbReference>
<dbReference type="EMBL" id="LCAK01000005">
    <property type="protein sequence ID" value="KKR88575.1"/>
    <property type="molecule type" value="Genomic_DNA"/>
</dbReference>
<accession>A0A0G0WVX2</accession>
<dbReference type="GO" id="GO:0008832">
    <property type="term" value="F:dGTPase activity"/>
    <property type="evidence" value="ECO:0007669"/>
    <property type="project" value="TreeGrafter"/>
</dbReference>
<dbReference type="InterPro" id="IPR003607">
    <property type="entry name" value="HD/PDEase_dom"/>
</dbReference>
<dbReference type="SMART" id="SM00471">
    <property type="entry name" value="HDc"/>
    <property type="match status" value="1"/>
</dbReference>
<evidence type="ECO:0000313" key="3">
    <source>
        <dbReference type="Proteomes" id="UP000033918"/>
    </source>
</evidence>
<dbReference type="PANTHER" id="PTHR11373">
    <property type="entry name" value="DEOXYNUCLEOSIDE TRIPHOSPHATE TRIPHOSPHOHYDROLASE"/>
    <property type="match status" value="1"/>
</dbReference>
<protein>
    <recommendedName>
        <fullName evidence="1">HD/PDEase domain-containing protein</fullName>
    </recommendedName>
</protein>
<dbReference type="SUPFAM" id="SSF109604">
    <property type="entry name" value="HD-domain/PDEase-like"/>
    <property type="match status" value="1"/>
</dbReference>
<dbReference type="PANTHER" id="PTHR11373:SF41">
    <property type="entry name" value="METAL-DEPENDENT PHOSPHOHYDROLASE"/>
    <property type="match status" value="1"/>
</dbReference>
<gene>
    <name evidence="2" type="ORF">UU38_C0005G0014</name>
</gene>
<dbReference type="InterPro" id="IPR006674">
    <property type="entry name" value="HD_domain"/>
</dbReference>
<dbReference type="Proteomes" id="UP000033918">
    <property type="component" value="Unassembled WGS sequence"/>
</dbReference>
<feature type="domain" description="HD/PDEase" evidence="1">
    <location>
        <begin position="46"/>
        <end position="163"/>
    </location>
</feature>
<dbReference type="CDD" id="cd00077">
    <property type="entry name" value="HDc"/>
    <property type="match status" value="1"/>
</dbReference>
<sequence length="327" mass="38473">MDYNDRIYGEIEIKEPVILELINSPTLQRLRGIDQSGYFEPYFPGTVYSRFEHSMGVFILLKKYNASTEEQIAGLIHDVSHSAFSHCIDYVLDIGSEKEHNHQDNLFESFVRKTEIPEIIKKHDFDSEYILDDANFPLKEKDLPDLCADRIDYSLRTAVIFKEADNADINYFLNNLMVENDYWVFKNFENAKKYAELFQKLNNKYYAGIESAVMFRTVGDCLKYAIQKRYVSEDDLYTVDKMVLGKIKKFLSEDEKLKLLWDRMNNNVKAINNPNNYDAQVFCKSRVVDPLFKDNAVLKRISETEPVWNDIIREGLKPKEYFLKFEK</sequence>
<dbReference type="InterPro" id="IPR050135">
    <property type="entry name" value="dGTPase-like"/>
</dbReference>
<dbReference type="Gene3D" id="1.10.3210.10">
    <property type="entry name" value="Hypothetical protein af1432"/>
    <property type="match status" value="1"/>
</dbReference>
<evidence type="ECO:0000313" key="2">
    <source>
        <dbReference type="EMBL" id="KKR88575.1"/>
    </source>
</evidence>
<proteinExistence type="predicted"/>
<organism evidence="2 3">
    <name type="scientific">Candidatus Wolfebacteria bacterium GW2011_GWB1_41_12</name>
    <dbReference type="NCBI Taxonomy" id="1619006"/>
    <lineage>
        <taxon>Bacteria</taxon>
        <taxon>Candidatus Wolfeibacteriota</taxon>
    </lineage>
</organism>
<name>A0A0G0WVX2_9BACT</name>
<reference evidence="2 3" key="1">
    <citation type="journal article" date="2015" name="Nature">
        <title>rRNA introns, odd ribosomes, and small enigmatic genomes across a large radiation of phyla.</title>
        <authorList>
            <person name="Brown C.T."/>
            <person name="Hug L.A."/>
            <person name="Thomas B.C."/>
            <person name="Sharon I."/>
            <person name="Castelle C.J."/>
            <person name="Singh A."/>
            <person name="Wilkins M.J."/>
            <person name="Williams K.H."/>
            <person name="Banfield J.F."/>
        </authorList>
    </citation>
    <scope>NUCLEOTIDE SEQUENCE [LARGE SCALE GENOMIC DNA]</scope>
</reference>
<dbReference type="Pfam" id="PF01966">
    <property type="entry name" value="HD"/>
    <property type="match status" value="1"/>
</dbReference>
<dbReference type="AlphaFoldDB" id="A0A0G0WVX2"/>
<evidence type="ECO:0000259" key="1">
    <source>
        <dbReference type="SMART" id="SM00471"/>
    </source>
</evidence>